<dbReference type="GO" id="GO:0005524">
    <property type="term" value="F:ATP binding"/>
    <property type="evidence" value="ECO:0007669"/>
    <property type="project" value="UniProtKB-KW"/>
</dbReference>
<dbReference type="InterPro" id="IPR003439">
    <property type="entry name" value="ABC_transporter-like_ATP-bd"/>
</dbReference>
<dbReference type="Proteomes" id="UP000005856">
    <property type="component" value="Unassembled WGS sequence"/>
</dbReference>
<dbReference type="PANTHER" id="PTHR42794">
    <property type="entry name" value="HEMIN IMPORT ATP-BINDING PROTEIN HMUV"/>
    <property type="match status" value="1"/>
</dbReference>
<proteinExistence type="predicted"/>
<dbReference type="InterPro" id="IPR003593">
    <property type="entry name" value="AAA+_ATPase"/>
</dbReference>
<sequence>MDVDSLDLWLGNRQILESVSLSLAKGELVALLGPNGAGKSTLIRTLAGELPAPARRIHVDGRALEQWSRAELARHRAVMPQKVDLQFPMTVQEVVALGRPRENAAQRQRIIRALLTRLDIAHLETRLVPTLSGGEQQRVQLARVLAQVWGRPDPRLLLLDECTSALDPAHQQQVFQQLCQLAREGFGLLVAVHDLNLAAQYADRLILMKDGKVFADGLPASVLTVPNLRDVYGLHSRVELLPEGYPLVIPQTPMRSDSAYLTRHELPQEGLTDETPHSIV</sequence>
<keyword evidence="3" id="KW-0067">ATP-binding</keyword>
<protein>
    <submittedName>
        <fullName evidence="7">Hemin ABC transporter ATP binding protein</fullName>
    </submittedName>
</protein>
<dbReference type="PROSITE" id="PS50893">
    <property type="entry name" value="ABC_TRANSPORTER_2"/>
    <property type="match status" value="1"/>
</dbReference>
<dbReference type="SMART" id="SM00382">
    <property type="entry name" value="AAA"/>
    <property type="match status" value="1"/>
</dbReference>
<comment type="caution">
    <text evidence="7">The sequence shown here is derived from an EMBL/GenBank/DDBJ whole genome shotgun (WGS) entry which is preliminary data.</text>
</comment>
<keyword evidence="8" id="KW-1185">Reference proteome</keyword>
<evidence type="ECO:0000256" key="1">
    <source>
        <dbReference type="ARBA" id="ARBA00022448"/>
    </source>
</evidence>
<dbReference type="GO" id="GO:0016887">
    <property type="term" value="F:ATP hydrolysis activity"/>
    <property type="evidence" value="ECO:0007669"/>
    <property type="project" value="InterPro"/>
</dbReference>
<reference evidence="7 8" key="1">
    <citation type="submission" date="2007-06" db="EMBL/GenBank/DDBJ databases">
        <authorList>
            <person name="Green D."/>
            <person name="Ferriera S."/>
            <person name="Johnson J."/>
            <person name="Kravitz S."/>
            <person name="Beeson K."/>
            <person name="Sutton G."/>
            <person name="Rogers Y.-H."/>
            <person name="Friedman R."/>
            <person name="Frazier M."/>
            <person name="Venter J.C."/>
        </authorList>
    </citation>
    <scope>NUCLEOTIDE SEQUENCE [LARGE SCALE GENOMIC DNA]</scope>
    <source>
        <strain evidence="7 8">DG893</strain>
    </source>
</reference>
<keyword evidence="2" id="KW-0547">Nucleotide-binding</keyword>
<evidence type="ECO:0000256" key="3">
    <source>
        <dbReference type="ARBA" id="ARBA00022840"/>
    </source>
</evidence>
<dbReference type="STRING" id="443152.MDG893_04769"/>
<evidence type="ECO:0000256" key="4">
    <source>
        <dbReference type="ARBA" id="ARBA00022967"/>
    </source>
</evidence>
<evidence type="ECO:0000259" key="6">
    <source>
        <dbReference type="PROSITE" id="PS50893"/>
    </source>
</evidence>
<keyword evidence="4" id="KW-1278">Translocase</keyword>
<dbReference type="AlphaFoldDB" id="A6F1P5"/>
<dbReference type="eggNOG" id="COG4559">
    <property type="taxonomic scope" value="Bacteria"/>
</dbReference>
<keyword evidence="1" id="KW-0813">Transport</keyword>
<dbReference type="CDD" id="cd03214">
    <property type="entry name" value="ABC_Iron-Siderophores_B12_Hemin"/>
    <property type="match status" value="1"/>
</dbReference>
<dbReference type="InterPro" id="IPR027417">
    <property type="entry name" value="P-loop_NTPase"/>
</dbReference>
<evidence type="ECO:0000313" key="7">
    <source>
        <dbReference type="EMBL" id="EDM47334.1"/>
    </source>
</evidence>
<feature type="domain" description="ABC transporter" evidence="6">
    <location>
        <begin position="1"/>
        <end position="235"/>
    </location>
</feature>
<dbReference type="Gene3D" id="3.40.50.300">
    <property type="entry name" value="P-loop containing nucleotide triphosphate hydrolases"/>
    <property type="match status" value="1"/>
</dbReference>
<evidence type="ECO:0000313" key="8">
    <source>
        <dbReference type="Proteomes" id="UP000005856"/>
    </source>
</evidence>
<organism evidence="7 8">
    <name type="scientific">Marinobacter algicola DG893</name>
    <dbReference type="NCBI Taxonomy" id="443152"/>
    <lineage>
        <taxon>Bacteria</taxon>
        <taxon>Pseudomonadati</taxon>
        <taxon>Pseudomonadota</taxon>
        <taxon>Gammaproteobacteria</taxon>
        <taxon>Pseudomonadales</taxon>
        <taxon>Marinobacteraceae</taxon>
        <taxon>Marinobacter</taxon>
    </lineage>
</organism>
<dbReference type="NCBIfam" id="NF010068">
    <property type="entry name" value="PRK13548.1"/>
    <property type="match status" value="1"/>
</dbReference>
<dbReference type="InterPro" id="IPR017871">
    <property type="entry name" value="ABC_transporter-like_CS"/>
</dbReference>
<accession>A6F1P5</accession>
<comment type="function">
    <text evidence="5">Part of the ABC transporter complex HmuTUV involved in hemin import. Responsible for energy coupling to the transport system.</text>
</comment>
<dbReference type="Pfam" id="PF00005">
    <property type="entry name" value="ABC_tran"/>
    <property type="match status" value="1"/>
</dbReference>
<dbReference type="SUPFAM" id="SSF52540">
    <property type="entry name" value="P-loop containing nucleoside triphosphate hydrolases"/>
    <property type="match status" value="1"/>
</dbReference>
<dbReference type="PANTHER" id="PTHR42794:SF1">
    <property type="entry name" value="HEMIN IMPORT ATP-BINDING PROTEIN HMUV"/>
    <property type="match status" value="1"/>
</dbReference>
<dbReference type="PROSITE" id="PS00211">
    <property type="entry name" value="ABC_TRANSPORTER_1"/>
    <property type="match status" value="1"/>
</dbReference>
<gene>
    <name evidence="7" type="ORF">MDG893_04769</name>
</gene>
<name>A6F1P5_9GAMM</name>
<evidence type="ECO:0000256" key="2">
    <source>
        <dbReference type="ARBA" id="ARBA00022741"/>
    </source>
</evidence>
<evidence type="ECO:0000256" key="5">
    <source>
        <dbReference type="ARBA" id="ARBA00037066"/>
    </source>
</evidence>
<dbReference type="EMBL" id="ABCP01000019">
    <property type="protein sequence ID" value="EDM47334.1"/>
    <property type="molecule type" value="Genomic_DNA"/>
</dbReference>